<evidence type="ECO:0000259" key="5">
    <source>
        <dbReference type="PROSITE" id="PS50977"/>
    </source>
</evidence>
<dbReference type="Proteomes" id="UP001596201">
    <property type="component" value="Unassembled WGS sequence"/>
</dbReference>
<feature type="DNA-binding region" description="H-T-H motif" evidence="4">
    <location>
        <begin position="33"/>
        <end position="52"/>
    </location>
</feature>
<dbReference type="Gene3D" id="1.10.357.10">
    <property type="entry name" value="Tetracycline Repressor, domain 2"/>
    <property type="match status" value="1"/>
</dbReference>
<keyword evidence="3" id="KW-0804">Transcription</keyword>
<dbReference type="AlphaFoldDB" id="A0ABD5RDN9"/>
<reference evidence="6 7" key="1">
    <citation type="journal article" date="2019" name="Int. J. Syst. Evol. Microbiol.">
        <title>The Global Catalogue of Microorganisms (GCM) 10K type strain sequencing project: providing services to taxonomists for standard genome sequencing and annotation.</title>
        <authorList>
            <consortium name="The Broad Institute Genomics Platform"/>
            <consortium name="The Broad Institute Genome Sequencing Center for Infectious Disease"/>
            <person name="Wu L."/>
            <person name="Ma J."/>
        </authorList>
    </citation>
    <scope>NUCLEOTIDE SEQUENCE [LARGE SCALE GENOMIC DNA]</scope>
    <source>
        <strain evidence="6 7">CGMCC 1.12237</strain>
    </source>
</reference>
<comment type="caution">
    <text evidence="6">The sequence shown here is derived from an EMBL/GenBank/DDBJ whole genome shotgun (WGS) entry which is preliminary data.</text>
</comment>
<evidence type="ECO:0000256" key="4">
    <source>
        <dbReference type="PROSITE-ProRule" id="PRU00335"/>
    </source>
</evidence>
<dbReference type="Pfam" id="PF00440">
    <property type="entry name" value="TetR_N"/>
    <property type="match status" value="1"/>
</dbReference>
<dbReference type="InterPro" id="IPR001647">
    <property type="entry name" value="HTH_TetR"/>
</dbReference>
<dbReference type="InterPro" id="IPR009057">
    <property type="entry name" value="Homeodomain-like_sf"/>
</dbReference>
<gene>
    <name evidence="6" type="ORF">ACFPJ5_14405</name>
</gene>
<feature type="domain" description="HTH tetR-type" evidence="5">
    <location>
        <begin position="10"/>
        <end position="70"/>
    </location>
</feature>
<sequence>MRGFTPEQESRIRTQLLETGHELFSTYGLRKTTIEDLTSEVDIGTSTFYRFFDSKEELFLAVLEREGERVLAEFHDRDFDEADDPAAATAAFLRFIMDEIETNPLVETMLVDVTRQQVAAHLSEAEREADRESDIALIRSFVADWVDDDAVHGEDPDVVAGAIRAITFLTLHREDIGEESYPEVRDFVIETFARGLVADA</sequence>
<dbReference type="EMBL" id="JBHSKX010000002">
    <property type="protein sequence ID" value="MFC5368124.1"/>
    <property type="molecule type" value="Genomic_DNA"/>
</dbReference>
<dbReference type="Gene3D" id="1.10.10.60">
    <property type="entry name" value="Homeodomain-like"/>
    <property type="match status" value="1"/>
</dbReference>
<keyword evidence="2 4" id="KW-0238">DNA-binding</keyword>
<organism evidence="6 7">
    <name type="scientific">Salinirubrum litoreum</name>
    <dbReference type="NCBI Taxonomy" id="1126234"/>
    <lineage>
        <taxon>Archaea</taxon>
        <taxon>Methanobacteriati</taxon>
        <taxon>Methanobacteriota</taxon>
        <taxon>Stenosarchaea group</taxon>
        <taxon>Halobacteria</taxon>
        <taxon>Halobacteriales</taxon>
        <taxon>Haloferacaceae</taxon>
        <taxon>Salinirubrum</taxon>
    </lineage>
</organism>
<keyword evidence="1" id="KW-0805">Transcription regulation</keyword>
<dbReference type="PANTHER" id="PTHR47506:SF3">
    <property type="entry name" value="HTH-TYPE TRANSCRIPTIONAL REGULATOR LMRA"/>
    <property type="match status" value="1"/>
</dbReference>
<proteinExistence type="predicted"/>
<dbReference type="GO" id="GO:0003677">
    <property type="term" value="F:DNA binding"/>
    <property type="evidence" value="ECO:0007669"/>
    <property type="project" value="UniProtKB-UniRule"/>
</dbReference>
<dbReference type="SUPFAM" id="SSF46689">
    <property type="entry name" value="Homeodomain-like"/>
    <property type="match status" value="1"/>
</dbReference>
<evidence type="ECO:0000256" key="3">
    <source>
        <dbReference type="ARBA" id="ARBA00023163"/>
    </source>
</evidence>
<evidence type="ECO:0000313" key="7">
    <source>
        <dbReference type="Proteomes" id="UP001596201"/>
    </source>
</evidence>
<name>A0ABD5RDN9_9EURY</name>
<evidence type="ECO:0000256" key="1">
    <source>
        <dbReference type="ARBA" id="ARBA00023015"/>
    </source>
</evidence>
<accession>A0ABD5RDN9</accession>
<protein>
    <submittedName>
        <fullName evidence="6">TetR/AcrR family transcriptional regulator</fullName>
    </submittedName>
</protein>
<keyword evidence="7" id="KW-1185">Reference proteome</keyword>
<evidence type="ECO:0000313" key="6">
    <source>
        <dbReference type="EMBL" id="MFC5368124.1"/>
    </source>
</evidence>
<dbReference type="PROSITE" id="PS50977">
    <property type="entry name" value="HTH_TETR_2"/>
    <property type="match status" value="1"/>
</dbReference>
<evidence type="ECO:0000256" key="2">
    <source>
        <dbReference type="ARBA" id="ARBA00023125"/>
    </source>
</evidence>
<dbReference type="RefSeq" id="WP_227230357.1">
    <property type="nucleotide sequence ID" value="NZ_JAJCVJ010000002.1"/>
</dbReference>
<dbReference type="PANTHER" id="PTHR47506">
    <property type="entry name" value="TRANSCRIPTIONAL REGULATORY PROTEIN"/>
    <property type="match status" value="1"/>
</dbReference>